<dbReference type="GO" id="GO:0005484">
    <property type="term" value="F:SNAP receptor activity"/>
    <property type="evidence" value="ECO:0007669"/>
    <property type="project" value="TreeGrafter"/>
</dbReference>
<dbReference type="GO" id="GO:0006887">
    <property type="term" value="P:exocytosis"/>
    <property type="evidence" value="ECO:0007669"/>
    <property type="project" value="TreeGrafter"/>
</dbReference>
<dbReference type="STRING" id="29833.A0A1E5R6Y1"/>
<dbReference type="GO" id="GO:0006906">
    <property type="term" value="P:vesicle fusion"/>
    <property type="evidence" value="ECO:0007669"/>
    <property type="project" value="TreeGrafter"/>
</dbReference>
<dbReference type="CDD" id="cd15886">
    <property type="entry name" value="SNARE_SEC9N"/>
    <property type="match status" value="1"/>
</dbReference>
<dbReference type="AlphaFoldDB" id="A0A1E5R6Y1"/>
<feature type="compositionally biased region" description="Basic and acidic residues" evidence="3">
    <location>
        <begin position="223"/>
        <end position="233"/>
    </location>
</feature>
<evidence type="ECO:0000256" key="3">
    <source>
        <dbReference type="SAM" id="MobiDB-lite"/>
    </source>
</evidence>
<dbReference type="CDD" id="cd15857">
    <property type="entry name" value="SNARE_SEC9C"/>
    <property type="match status" value="1"/>
</dbReference>
<comment type="similarity">
    <text evidence="1">Belongs to the SNAP-25 family.</text>
</comment>
<dbReference type="InterPro" id="IPR000727">
    <property type="entry name" value="T_SNARE_dom"/>
</dbReference>
<feature type="compositionally biased region" description="Polar residues" evidence="3">
    <location>
        <begin position="157"/>
        <end position="179"/>
    </location>
</feature>
<accession>A0A1E5R6Y1</accession>
<dbReference type="GO" id="GO:0019905">
    <property type="term" value="F:syntaxin binding"/>
    <property type="evidence" value="ECO:0007669"/>
    <property type="project" value="TreeGrafter"/>
</dbReference>
<sequence length="561" mass="64892">MGFASKLRHKVGIRPPKEMTYQENQEMLDDLGVMRKKDEENRRKEKFAAYGAMAKDLSRKRNEELAPEGYEQYTAEGETPYVYRREQNAPEDYKDNSMKKKKNYVAEEGYNPYKNNVNKIDNYSQTQAETVSSNPYSSMQDSSYNPYKSSGLREDQYSNTQASGSSPFDYGQSQQNDNPYASGKTYEPKRSLSQANPYATARSARNEPKNSEPYTSSRINVNRRNDNLDNNKFDFEDNQLDRYSTNVTDFNSAPIYQSGNFVPEEDDFNASIHEGAQEYVQQQPDYVNEEYDDFNNAPENQGSRFVSFEEMQRQQQEQQLREEDEEVDTIKKQIRFTKQSSAASTRNTLKMARDAEIAGLNTLGMLGSQSEKLGNVETNLTLMKIHNREADDKVSELKKLNRSVFAVHVSNPFTSKRRAREFEERVKNQRELDKQMQMDDRRKLDDSTKAIGHTLSSAYNQHKSDLNGETVAVKEQNSKGEILNKNKKYMFEGDSEDEDLEVEIDRNLNEIGKISGRLKKIALSQSDEVEKQHSRLNQIENDTDDLDIKLYWNTKRMADIK</sequence>
<feature type="domain" description="T-SNARE coiled-coil homology" evidence="4">
    <location>
        <begin position="498"/>
        <end position="560"/>
    </location>
</feature>
<comment type="caution">
    <text evidence="5">The sequence shown here is derived from an EMBL/GenBank/DDBJ whole genome shotgun (WGS) entry which is preliminary data.</text>
</comment>
<keyword evidence="2" id="KW-0175">Coiled coil</keyword>
<dbReference type="EMBL" id="LPNN01000009">
    <property type="protein sequence ID" value="OEJ82669.1"/>
    <property type="molecule type" value="Genomic_DNA"/>
</dbReference>
<protein>
    <submittedName>
        <fullName evidence="5">Protein transport protein SEC9</fullName>
    </submittedName>
</protein>
<dbReference type="VEuPathDB" id="FungiDB:AWRI3580_g3782"/>
<feature type="compositionally biased region" description="Polar residues" evidence="3">
    <location>
        <begin position="113"/>
        <end position="148"/>
    </location>
</feature>
<dbReference type="SMART" id="SM00397">
    <property type="entry name" value="t_SNARE"/>
    <property type="match status" value="2"/>
</dbReference>
<name>A0A1E5R6Y1_HANUV</name>
<evidence type="ECO:0000313" key="6">
    <source>
        <dbReference type="Proteomes" id="UP000095358"/>
    </source>
</evidence>
<reference evidence="6" key="1">
    <citation type="journal article" date="2016" name="Genome Announc.">
        <title>Genome sequences of three species of Hanseniaspora isolated from spontaneous wine fermentations.</title>
        <authorList>
            <person name="Sternes P.R."/>
            <person name="Lee D."/>
            <person name="Kutyna D.R."/>
            <person name="Borneman A.R."/>
        </authorList>
    </citation>
    <scope>NUCLEOTIDE SEQUENCE [LARGE SCALE GENOMIC DNA]</scope>
    <source>
        <strain evidence="6">AWRI3580</strain>
    </source>
</reference>
<evidence type="ECO:0000313" key="5">
    <source>
        <dbReference type="EMBL" id="OEJ82669.1"/>
    </source>
</evidence>
<dbReference type="PANTHER" id="PTHR19305:SF9">
    <property type="entry name" value="SYNAPTOSOMAL-ASSOCIATED PROTEIN 29"/>
    <property type="match status" value="1"/>
</dbReference>
<dbReference type="GO" id="GO:0005886">
    <property type="term" value="C:plasma membrane"/>
    <property type="evidence" value="ECO:0007669"/>
    <property type="project" value="TreeGrafter"/>
</dbReference>
<dbReference type="PROSITE" id="PS50192">
    <property type="entry name" value="T_SNARE"/>
    <property type="match status" value="1"/>
</dbReference>
<feature type="region of interest" description="Disordered" evidence="3">
    <location>
        <begin position="61"/>
        <end position="233"/>
    </location>
</feature>
<evidence type="ECO:0000259" key="4">
    <source>
        <dbReference type="PROSITE" id="PS50192"/>
    </source>
</evidence>
<organism evidence="5 6">
    <name type="scientific">Hanseniaspora uvarum</name>
    <name type="common">Yeast</name>
    <name type="synonym">Kloeckera apiculata</name>
    <dbReference type="NCBI Taxonomy" id="29833"/>
    <lineage>
        <taxon>Eukaryota</taxon>
        <taxon>Fungi</taxon>
        <taxon>Dikarya</taxon>
        <taxon>Ascomycota</taxon>
        <taxon>Saccharomycotina</taxon>
        <taxon>Saccharomycetes</taxon>
        <taxon>Saccharomycodales</taxon>
        <taxon>Saccharomycodaceae</taxon>
        <taxon>Hanseniaspora</taxon>
    </lineage>
</organism>
<evidence type="ECO:0000256" key="2">
    <source>
        <dbReference type="SAM" id="Coils"/>
    </source>
</evidence>
<keyword evidence="6" id="KW-1185">Reference proteome</keyword>
<proteinExistence type="inferred from homology"/>
<dbReference type="OrthoDB" id="3972224at2759"/>
<dbReference type="Gene3D" id="1.20.5.110">
    <property type="match status" value="2"/>
</dbReference>
<dbReference type="GO" id="GO:0031201">
    <property type="term" value="C:SNARE complex"/>
    <property type="evidence" value="ECO:0007669"/>
    <property type="project" value="TreeGrafter"/>
</dbReference>
<dbReference type="Proteomes" id="UP000095358">
    <property type="component" value="Unassembled WGS sequence"/>
</dbReference>
<evidence type="ECO:0000256" key="1">
    <source>
        <dbReference type="ARBA" id="ARBA00009480"/>
    </source>
</evidence>
<dbReference type="SUPFAM" id="SSF58038">
    <property type="entry name" value="SNARE fusion complex"/>
    <property type="match status" value="2"/>
</dbReference>
<dbReference type="PANTHER" id="PTHR19305">
    <property type="entry name" value="SYNAPTOSOMAL ASSOCIATED PROTEIN"/>
    <property type="match status" value="1"/>
</dbReference>
<gene>
    <name evidence="5" type="ORF">AWRI3580_g3782</name>
</gene>
<feature type="compositionally biased region" description="Basic and acidic residues" evidence="3">
    <location>
        <begin position="83"/>
        <end position="98"/>
    </location>
</feature>
<feature type="coiled-coil region" evidence="2">
    <location>
        <begin position="306"/>
        <end position="340"/>
    </location>
</feature>